<organism evidence="2 3">
    <name type="scientific">Clostridium neuense</name>
    <dbReference type="NCBI Taxonomy" id="1728934"/>
    <lineage>
        <taxon>Bacteria</taxon>
        <taxon>Bacillati</taxon>
        <taxon>Bacillota</taxon>
        <taxon>Clostridia</taxon>
        <taxon>Eubacteriales</taxon>
        <taxon>Clostridiaceae</taxon>
        <taxon>Clostridium</taxon>
    </lineage>
</organism>
<dbReference type="RefSeq" id="WP_406787673.1">
    <property type="nucleotide sequence ID" value="NZ_JBJIAA010000008.1"/>
</dbReference>
<sequence>MSKDFYEVLENRRTIYGIGKESTISDERIKEIVNLAVKYTPSSFNSQSSRVLVLFGGEHDKVWDITKEELRKIVPEENFQNTEKKINSFKNGHGTILFFEDQSVVKSFQEKFELYKDNFPIWSEQASGMLQINIWNALSGEGLGVSLQHYNPLIDDKVRQQWKIPNEWKLIAEMPFGKPISGPQHKDFLPLEGRVKFYK</sequence>
<accession>A0ABW8TGW3</accession>
<evidence type="ECO:0000313" key="3">
    <source>
        <dbReference type="Proteomes" id="UP001623592"/>
    </source>
</evidence>
<dbReference type="Proteomes" id="UP001623592">
    <property type="component" value="Unassembled WGS sequence"/>
</dbReference>
<dbReference type="Pfam" id="PF00881">
    <property type="entry name" value="Nitroreductase"/>
    <property type="match status" value="1"/>
</dbReference>
<reference evidence="2 3" key="1">
    <citation type="submission" date="2024-11" db="EMBL/GenBank/DDBJ databases">
        <authorList>
            <person name="Heng Y.C."/>
            <person name="Lim A.C.H."/>
            <person name="Lee J.K.Y."/>
            <person name="Kittelmann S."/>
        </authorList>
    </citation>
    <scope>NUCLEOTIDE SEQUENCE [LARGE SCALE GENOMIC DNA]</scope>
    <source>
        <strain evidence="2 3">WILCCON 0114</strain>
    </source>
</reference>
<gene>
    <name evidence="2" type="ORF">ACJDT4_11340</name>
</gene>
<dbReference type="Gene3D" id="3.40.109.10">
    <property type="entry name" value="NADH Oxidase"/>
    <property type="match status" value="1"/>
</dbReference>
<name>A0ABW8TGW3_9CLOT</name>
<proteinExistence type="predicted"/>
<dbReference type="SUPFAM" id="SSF55469">
    <property type="entry name" value="FMN-dependent nitroreductase-like"/>
    <property type="match status" value="1"/>
</dbReference>
<dbReference type="PANTHER" id="PTHR43035:SF1">
    <property type="entry name" value="FATTY ACID REPRESSION MUTANT PROTEIN 2-RELATED"/>
    <property type="match status" value="1"/>
</dbReference>
<evidence type="ECO:0000313" key="2">
    <source>
        <dbReference type="EMBL" id="MFL0251017.1"/>
    </source>
</evidence>
<dbReference type="CDD" id="cd02140">
    <property type="entry name" value="Frm2-like"/>
    <property type="match status" value="1"/>
</dbReference>
<dbReference type="InterPro" id="IPR029479">
    <property type="entry name" value="Nitroreductase"/>
</dbReference>
<protein>
    <submittedName>
        <fullName evidence="2">Nitroreductase family protein</fullName>
    </submittedName>
</protein>
<dbReference type="InterPro" id="IPR033877">
    <property type="entry name" value="Frm2/Hbn1"/>
</dbReference>
<comment type="caution">
    <text evidence="2">The sequence shown here is derived from an EMBL/GenBank/DDBJ whole genome shotgun (WGS) entry which is preliminary data.</text>
</comment>
<evidence type="ECO:0000259" key="1">
    <source>
        <dbReference type="Pfam" id="PF00881"/>
    </source>
</evidence>
<feature type="domain" description="Nitroreductase" evidence="1">
    <location>
        <begin position="10"/>
        <end position="178"/>
    </location>
</feature>
<keyword evidence="3" id="KW-1185">Reference proteome</keyword>
<dbReference type="InterPro" id="IPR000415">
    <property type="entry name" value="Nitroreductase-like"/>
</dbReference>
<dbReference type="PANTHER" id="PTHR43035">
    <property type="entry name" value="FATTY ACID REPRESSION MUTANT PROTEIN 2-RELATED"/>
    <property type="match status" value="1"/>
</dbReference>
<dbReference type="EMBL" id="JBJIAA010000008">
    <property type="protein sequence ID" value="MFL0251017.1"/>
    <property type="molecule type" value="Genomic_DNA"/>
</dbReference>